<dbReference type="PANTHER" id="PTHR42760">
    <property type="entry name" value="SHORT-CHAIN DEHYDROGENASES/REDUCTASES FAMILY MEMBER"/>
    <property type="match status" value="1"/>
</dbReference>
<dbReference type="Pfam" id="PF13561">
    <property type="entry name" value="adh_short_C2"/>
    <property type="match status" value="1"/>
</dbReference>
<accession>A0ABV0MDI2</accession>
<sequence>MTLEKTILITGAADGIGWAMARLYAARGFRVALADIDGQKVHDRLGELDPGHLALAADVTREEDVQTMAQSVRESFGNCGVVINNAGIADSHLPTIEQDAAQFQKVLDTHLRGTFLVSKEMGRMMLDNGGGTIVNISSIAGLGGLPRRNAYGAAKAGIIAMTRSMACEWAPQGIRVNSIAPGFVETALVRKLTNAGRIDIAQIRRRIPMGQLGEPDDIAEAAYFLSSPAAKYITGAVLSVDGGWNAFSDFGDAHPLETGGKL</sequence>
<dbReference type="RefSeq" id="WP_210059075.1">
    <property type="nucleotide sequence ID" value="NZ_JBEAAL010000059.1"/>
</dbReference>
<keyword evidence="4" id="KW-1185">Reference proteome</keyword>
<dbReference type="Gene3D" id="3.40.50.720">
    <property type="entry name" value="NAD(P)-binding Rossmann-like Domain"/>
    <property type="match status" value="1"/>
</dbReference>
<dbReference type="PANTHER" id="PTHR42760:SF133">
    <property type="entry name" value="3-OXOACYL-[ACYL-CARRIER-PROTEIN] REDUCTASE"/>
    <property type="match status" value="1"/>
</dbReference>
<comment type="similarity">
    <text evidence="1">Belongs to the short-chain dehydrogenases/reductases (SDR) family.</text>
</comment>
<reference evidence="3 4" key="1">
    <citation type="submission" date="2024-05" db="EMBL/GenBank/DDBJ databases">
        <title>Neorhizobium sp. Rsf11, a plant growth promoting and heavy metal resistant PAH-degrader.</title>
        <authorList>
            <person name="Golubev S.N."/>
            <person name="Muratova A.Y."/>
            <person name="Markelova M.I."/>
        </authorList>
    </citation>
    <scope>NUCLEOTIDE SEQUENCE [LARGE SCALE GENOMIC DNA]</scope>
    <source>
        <strain evidence="3 4">Rsf11</strain>
    </source>
</reference>
<name>A0ABV0MDI2_9HYPH</name>
<dbReference type="EMBL" id="JBEAAL010000059">
    <property type="protein sequence ID" value="MEQ1409784.1"/>
    <property type="molecule type" value="Genomic_DNA"/>
</dbReference>
<dbReference type="PROSITE" id="PS00061">
    <property type="entry name" value="ADH_SHORT"/>
    <property type="match status" value="1"/>
</dbReference>
<keyword evidence="2 3" id="KW-0560">Oxidoreductase</keyword>
<evidence type="ECO:0000313" key="4">
    <source>
        <dbReference type="Proteomes" id="UP001496627"/>
    </source>
</evidence>
<dbReference type="NCBIfam" id="NF005559">
    <property type="entry name" value="PRK07231.1"/>
    <property type="match status" value="1"/>
</dbReference>
<gene>
    <name evidence="3" type="ORF">ABK249_33315</name>
</gene>
<dbReference type="InterPro" id="IPR002347">
    <property type="entry name" value="SDR_fam"/>
</dbReference>
<protein>
    <submittedName>
        <fullName evidence="3">Glucose 1-dehydrogenase</fullName>
        <ecNumber evidence="3">1.1.1.47</ecNumber>
    </submittedName>
</protein>
<comment type="caution">
    <text evidence="3">The sequence shown here is derived from an EMBL/GenBank/DDBJ whole genome shotgun (WGS) entry which is preliminary data.</text>
</comment>
<proteinExistence type="inferred from homology"/>
<dbReference type="SUPFAM" id="SSF51735">
    <property type="entry name" value="NAD(P)-binding Rossmann-fold domains"/>
    <property type="match status" value="1"/>
</dbReference>
<dbReference type="PRINTS" id="PR00080">
    <property type="entry name" value="SDRFAMILY"/>
</dbReference>
<evidence type="ECO:0000256" key="1">
    <source>
        <dbReference type="ARBA" id="ARBA00006484"/>
    </source>
</evidence>
<dbReference type="InterPro" id="IPR020904">
    <property type="entry name" value="Sc_DH/Rdtase_CS"/>
</dbReference>
<dbReference type="PRINTS" id="PR00081">
    <property type="entry name" value="GDHRDH"/>
</dbReference>
<dbReference type="CDD" id="cd05233">
    <property type="entry name" value="SDR_c"/>
    <property type="match status" value="1"/>
</dbReference>
<dbReference type="EC" id="1.1.1.47" evidence="3"/>
<evidence type="ECO:0000313" key="3">
    <source>
        <dbReference type="EMBL" id="MEQ1409784.1"/>
    </source>
</evidence>
<dbReference type="Proteomes" id="UP001496627">
    <property type="component" value="Unassembled WGS sequence"/>
</dbReference>
<organism evidence="3 4">
    <name type="scientific">Neorhizobium phenanthreniclasticum</name>
    <dbReference type="NCBI Taxonomy" id="3157917"/>
    <lineage>
        <taxon>Bacteria</taxon>
        <taxon>Pseudomonadati</taxon>
        <taxon>Pseudomonadota</taxon>
        <taxon>Alphaproteobacteria</taxon>
        <taxon>Hyphomicrobiales</taxon>
        <taxon>Rhizobiaceae</taxon>
        <taxon>Rhizobium/Agrobacterium group</taxon>
        <taxon>Neorhizobium</taxon>
    </lineage>
</organism>
<evidence type="ECO:0000256" key="2">
    <source>
        <dbReference type="ARBA" id="ARBA00023002"/>
    </source>
</evidence>
<dbReference type="GO" id="GO:0047936">
    <property type="term" value="F:glucose 1-dehydrogenase [NAD(P)+] activity"/>
    <property type="evidence" value="ECO:0007669"/>
    <property type="project" value="UniProtKB-EC"/>
</dbReference>
<dbReference type="InterPro" id="IPR036291">
    <property type="entry name" value="NAD(P)-bd_dom_sf"/>
</dbReference>